<accession>A0AAD3CWH2</accession>
<comment type="caution">
    <text evidence="2">The sequence shown here is derived from an EMBL/GenBank/DDBJ whole genome shotgun (WGS) entry which is preliminary data.</text>
</comment>
<organism evidence="2 3">
    <name type="scientific">Chaetoceros tenuissimus</name>
    <dbReference type="NCBI Taxonomy" id="426638"/>
    <lineage>
        <taxon>Eukaryota</taxon>
        <taxon>Sar</taxon>
        <taxon>Stramenopiles</taxon>
        <taxon>Ochrophyta</taxon>
        <taxon>Bacillariophyta</taxon>
        <taxon>Coscinodiscophyceae</taxon>
        <taxon>Chaetocerotophycidae</taxon>
        <taxon>Chaetocerotales</taxon>
        <taxon>Chaetocerotaceae</taxon>
        <taxon>Chaetoceros</taxon>
    </lineage>
</organism>
<evidence type="ECO:0000259" key="1">
    <source>
        <dbReference type="Pfam" id="PF05699"/>
    </source>
</evidence>
<dbReference type="AlphaFoldDB" id="A0AAD3CWH2"/>
<gene>
    <name evidence="2" type="ORF">CTEN210_09977</name>
</gene>
<dbReference type="GO" id="GO:0046983">
    <property type="term" value="F:protein dimerization activity"/>
    <property type="evidence" value="ECO:0007669"/>
    <property type="project" value="InterPro"/>
</dbReference>
<keyword evidence="3" id="KW-1185">Reference proteome</keyword>
<reference evidence="2 3" key="1">
    <citation type="journal article" date="2021" name="Sci. Rep.">
        <title>The genome of the diatom Chaetoceros tenuissimus carries an ancient integrated fragment of an extant virus.</title>
        <authorList>
            <person name="Hongo Y."/>
            <person name="Kimura K."/>
            <person name="Takaki Y."/>
            <person name="Yoshida Y."/>
            <person name="Baba S."/>
            <person name="Kobayashi G."/>
            <person name="Nagasaki K."/>
            <person name="Hano T."/>
            <person name="Tomaru Y."/>
        </authorList>
    </citation>
    <scope>NUCLEOTIDE SEQUENCE [LARGE SCALE GENOMIC DNA]</scope>
    <source>
        <strain evidence="2 3">NIES-3715</strain>
    </source>
</reference>
<dbReference type="Proteomes" id="UP001054902">
    <property type="component" value="Unassembled WGS sequence"/>
</dbReference>
<name>A0AAD3CWH2_9STRA</name>
<protein>
    <recommendedName>
        <fullName evidence="1">HAT C-terminal dimerisation domain-containing protein</fullName>
    </recommendedName>
</protein>
<evidence type="ECO:0000313" key="2">
    <source>
        <dbReference type="EMBL" id="GFH53501.1"/>
    </source>
</evidence>
<feature type="domain" description="HAT C-terminal dimerisation" evidence="1">
    <location>
        <begin position="31"/>
        <end position="101"/>
    </location>
</feature>
<dbReference type="SUPFAM" id="SSF53098">
    <property type="entry name" value="Ribonuclease H-like"/>
    <property type="match status" value="1"/>
</dbReference>
<dbReference type="InterPro" id="IPR012337">
    <property type="entry name" value="RNaseH-like_sf"/>
</dbReference>
<sequence length="116" mass="13790">MDRSKLFESRLEKRRKRLGPNRVDEDWRKDPGEKARRIWEWWRPIVTEESTSFPAFSKALRLIALIQVSSCAVERVFSQLNVIVETCGRMLEDMLEVRLFARCNGDLDELWTKAYI</sequence>
<dbReference type="Pfam" id="PF05699">
    <property type="entry name" value="Dimer_Tnp_hAT"/>
    <property type="match status" value="1"/>
</dbReference>
<dbReference type="InterPro" id="IPR008906">
    <property type="entry name" value="HATC_C_dom"/>
</dbReference>
<dbReference type="EMBL" id="BLLK01000047">
    <property type="protein sequence ID" value="GFH53501.1"/>
    <property type="molecule type" value="Genomic_DNA"/>
</dbReference>
<proteinExistence type="predicted"/>
<evidence type="ECO:0000313" key="3">
    <source>
        <dbReference type="Proteomes" id="UP001054902"/>
    </source>
</evidence>